<dbReference type="STRING" id="1307839.L21SP5_01922"/>
<dbReference type="NCBIfam" id="TIGR00358">
    <property type="entry name" value="3_prime_RNase"/>
    <property type="match status" value="1"/>
</dbReference>
<dbReference type="NCBIfam" id="TIGR02063">
    <property type="entry name" value="RNase_R"/>
    <property type="match status" value="1"/>
</dbReference>
<dbReference type="EC" id="3.1.13.1" evidence="7"/>
<comment type="function">
    <text evidence="7">3'-5' exoribonuclease that releases 5'-nucleoside monophosphates and is involved in maturation of structured RNAs.</text>
</comment>
<keyword evidence="3 7" id="KW-0540">Nuclease</keyword>
<dbReference type="GO" id="GO:0006402">
    <property type="term" value="P:mRNA catabolic process"/>
    <property type="evidence" value="ECO:0007669"/>
    <property type="project" value="TreeGrafter"/>
</dbReference>
<evidence type="ECO:0000256" key="2">
    <source>
        <dbReference type="ARBA" id="ARBA00022490"/>
    </source>
</evidence>
<organism evidence="9 10">
    <name type="scientific">Salinivirga cyanobacteriivorans</name>
    <dbReference type="NCBI Taxonomy" id="1307839"/>
    <lineage>
        <taxon>Bacteria</taxon>
        <taxon>Pseudomonadati</taxon>
        <taxon>Bacteroidota</taxon>
        <taxon>Bacteroidia</taxon>
        <taxon>Bacteroidales</taxon>
        <taxon>Salinivirgaceae</taxon>
        <taxon>Salinivirga</taxon>
    </lineage>
</organism>
<evidence type="ECO:0000256" key="6">
    <source>
        <dbReference type="ARBA" id="ARBA00022884"/>
    </source>
</evidence>
<comment type="subcellular location">
    <subcellularLocation>
        <location evidence="7">Cytoplasm</location>
    </subcellularLocation>
</comment>
<dbReference type="SMART" id="SM00955">
    <property type="entry name" value="RNB"/>
    <property type="match status" value="1"/>
</dbReference>
<dbReference type="InterPro" id="IPR022966">
    <property type="entry name" value="RNase_II/R_CS"/>
</dbReference>
<dbReference type="SMART" id="SM00316">
    <property type="entry name" value="S1"/>
    <property type="match status" value="1"/>
</dbReference>
<dbReference type="Pfam" id="PF00575">
    <property type="entry name" value="S1"/>
    <property type="match status" value="1"/>
</dbReference>
<evidence type="ECO:0000256" key="5">
    <source>
        <dbReference type="ARBA" id="ARBA00022839"/>
    </source>
</evidence>
<dbReference type="InterPro" id="IPR003029">
    <property type="entry name" value="S1_domain"/>
</dbReference>
<dbReference type="Gene3D" id="2.40.50.140">
    <property type="entry name" value="Nucleic acid-binding proteins"/>
    <property type="match status" value="3"/>
</dbReference>
<dbReference type="GO" id="GO:0003723">
    <property type="term" value="F:RNA binding"/>
    <property type="evidence" value="ECO:0007669"/>
    <property type="project" value="UniProtKB-UniRule"/>
</dbReference>
<reference evidence="9 10" key="1">
    <citation type="submission" date="2015-11" db="EMBL/GenBank/DDBJ databases">
        <title>Description and complete genome sequence of a novel strain predominating in hypersaline microbial mats and representing a new family of the Bacteriodetes phylum.</title>
        <authorList>
            <person name="Spring S."/>
            <person name="Bunk B."/>
            <person name="Sproer C."/>
            <person name="Klenk H.-P."/>
        </authorList>
    </citation>
    <scope>NUCLEOTIDE SEQUENCE [LARGE SCALE GENOMIC DNA]</scope>
    <source>
        <strain evidence="9 10">L21-Spi-D4</strain>
    </source>
</reference>
<dbReference type="PANTHER" id="PTHR23355">
    <property type="entry name" value="RIBONUCLEASE"/>
    <property type="match status" value="1"/>
</dbReference>
<keyword evidence="2 7" id="KW-0963">Cytoplasm</keyword>
<dbReference type="InterPro" id="IPR050180">
    <property type="entry name" value="RNR_Ribonuclease"/>
</dbReference>
<evidence type="ECO:0000256" key="3">
    <source>
        <dbReference type="ARBA" id="ARBA00022722"/>
    </source>
</evidence>
<dbReference type="InterPro" id="IPR001900">
    <property type="entry name" value="RNase_II/R"/>
</dbReference>
<dbReference type="GO" id="GO:0008859">
    <property type="term" value="F:exoribonuclease II activity"/>
    <property type="evidence" value="ECO:0007669"/>
    <property type="project" value="UniProtKB-UniRule"/>
</dbReference>
<dbReference type="Pfam" id="PF17876">
    <property type="entry name" value="CSD2"/>
    <property type="match status" value="1"/>
</dbReference>
<dbReference type="PROSITE" id="PS01175">
    <property type="entry name" value="RIBONUCLEASE_II"/>
    <property type="match status" value="1"/>
</dbReference>
<comment type="similarity">
    <text evidence="7">Belongs to the RNR ribonuclease family. RNase R subfamily.</text>
</comment>
<dbReference type="InterPro" id="IPR011805">
    <property type="entry name" value="RNase_R"/>
</dbReference>
<dbReference type="PATRIC" id="fig|1307839.3.peg.2029"/>
<dbReference type="RefSeq" id="WP_057953009.1">
    <property type="nucleotide sequence ID" value="NZ_CP013118.1"/>
</dbReference>
<evidence type="ECO:0000313" key="10">
    <source>
        <dbReference type="Proteomes" id="UP000064893"/>
    </source>
</evidence>
<evidence type="ECO:0000259" key="8">
    <source>
        <dbReference type="PROSITE" id="PS50126"/>
    </source>
</evidence>
<dbReference type="GO" id="GO:0005829">
    <property type="term" value="C:cytosol"/>
    <property type="evidence" value="ECO:0007669"/>
    <property type="project" value="TreeGrafter"/>
</dbReference>
<name>A0A0S2HZJ0_9BACT</name>
<dbReference type="CDD" id="cd04471">
    <property type="entry name" value="S1_RNase_R"/>
    <property type="match status" value="1"/>
</dbReference>
<protein>
    <recommendedName>
        <fullName evidence="7">Ribonuclease R</fullName>
        <shortName evidence="7">RNase R</shortName>
        <ecNumber evidence="7">3.1.13.1</ecNumber>
    </recommendedName>
</protein>
<evidence type="ECO:0000256" key="4">
    <source>
        <dbReference type="ARBA" id="ARBA00022801"/>
    </source>
</evidence>
<evidence type="ECO:0000256" key="1">
    <source>
        <dbReference type="ARBA" id="ARBA00001849"/>
    </source>
</evidence>
<dbReference type="AlphaFoldDB" id="A0A0S2HZJ0"/>
<dbReference type="PANTHER" id="PTHR23355:SF9">
    <property type="entry name" value="DIS3-LIKE EXONUCLEASE 2"/>
    <property type="match status" value="1"/>
</dbReference>
<dbReference type="PROSITE" id="PS50126">
    <property type="entry name" value="S1"/>
    <property type="match status" value="1"/>
</dbReference>
<sequence length="713" mass="81984">MVKKKKKKKGKSFNKRQIKNMVVQFLEDNPNKSFNYKQVWKALRLTGQDKRILVNKALDDLTNEGMAKMTKRGSYKLNKAGAYITGRIQLNRKRPATLISEDIGEEIMISQGNLNHALHNDIVKVFIYARKRKISEGEVIEIVERAKEQFVGILKVSKHYAFFIPDSPQMPYDIFIPPASIGEARDNDKVVATIKEWPAEAKNPVGKIVEVLGQAGEHNAEMHAILAEFELPFKFSDKVLEQAEKIPDVIDASEIKKRTDFRDVLTFTIDPADAKDFDDAISIKRLKNNHWEVGVHIADVTHYVTPGTVLDKEGYDRATSIYLVDRVVPMLPERLSNGVCSLRPNEDKLCFAVVFEMDDEANVLKYYIDRTIINSDHRLAYEDAQEMIETGEGKLANEMVKLNDLAQILRKQRYKEGSINFERKEVKFNLKDDGTPTGVYFKISKEANQLIEEFMLLANRTVANHIKVLSQGRKKAFVYRIHDKPNPEKLQHLSRFVKRFGYQVETDSKSKIAKSLNNMIDDAKDKPYRHLIEVLSVRSMAKAVYSTFNIGHYGLAFDYYTHFTSPIRRYPDMMVHRLLADYLDGAKSYPIQKLEDRCDHCSDMEQKAVAAERASIKYKQVEFMRDHMGEEFDGIISGVTNWGMYVEVSENGCEGLVSLQSLDDDYYIFDEEEMAIIGNQHKRKYQLGDEVRIQVAGANLLKKQLDFELIREE</sequence>
<evidence type="ECO:0000313" key="9">
    <source>
        <dbReference type="EMBL" id="ALO15561.1"/>
    </source>
</evidence>
<keyword evidence="6 7" id="KW-0694">RNA-binding</keyword>
<keyword evidence="10" id="KW-1185">Reference proteome</keyword>
<dbReference type="EMBL" id="CP013118">
    <property type="protein sequence ID" value="ALO15561.1"/>
    <property type="molecule type" value="Genomic_DNA"/>
</dbReference>
<accession>A0A0S2HZJ0</accession>
<dbReference type="KEGG" id="blq:L21SP5_01922"/>
<dbReference type="Proteomes" id="UP000064893">
    <property type="component" value="Chromosome"/>
</dbReference>
<evidence type="ECO:0000256" key="7">
    <source>
        <dbReference type="HAMAP-Rule" id="MF_01895"/>
    </source>
</evidence>
<dbReference type="HAMAP" id="MF_01895">
    <property type="entry name" value="RNase_R"/>
    <property type="match status" value="1"/>
</dbReference>
<dbReference type="OrthoDB" id="9764149at2"/>
<keyword evidence="5 7" id="KW-0269">Exonuclease</keyword>
<dbReference type="InterPro" id="IPR012340">
    <property type="entry name" value="NA-bd_OB-fold"/>
</dbReference>
<comment type="catalytic activity">
    <reaction evidence="1 7">
        <text>Exonucleolytic cleavage in the 3'- to 5'-direction to yield nucleoside 5'-phosphates.</text>
        <dbReference type="EC" id="3.1.13.1"/>
    </reaction>
</comment>
<feature type="domain" description="S1 motif" evidence="8">
    <location>
        <begin position="629"/>
        <end position="710"/>
    </location>
</feature>
<dbReference type="Pfam" id="PF00773">
    <property type="entry name" value="RNB"/>
    <property type="match status" value="1"/>
</dbReference>
<gene>
    <name evidence="7 9" type="primary">rnr</name>
    <name evidence="9" type="ORF">L21SP5_01922</name>
</gene>
<dbReference type="InterPro" id="IPR004476">
    <property type="entry name" value="RNase_II/RNase_R"/>
</dbReference>
<dbReference type="SUPFAM" id="SSF50249">
    <property type="entry name" value="Nucleic acid-binding proteins"/>
    <property type="match status" value="3"/>
</dbReference>
<keyword evidence="4 7" id="KW-0378">Hydrolase</keyword>
<proteinExistence type="inferred from homology"/>
<dbReference type="InterPro" id="IPR040476">
    <property type="entry name" value="CSD2"/>
</dbReference>